<comment type="caution">
    <text evidence="1">The sequence shown here is derived from an EMBL/GenBank/DDBJ whole genome shotgun (WGS) entry which is preliminary data.</text>
</comment>
<dbReference type="AlphaFoldDB" id="A0A8K0W0Z1"/>
<keyword evidence="2" id="KW-1185">Reference proteome</keyword>
<name>A0A8K0W0Z1_9PLEO</name>
<sequence length="117" mass="13325">MFIIAQLLDLVSLTIVAVVAVAALLSKVASFYYTTYVISSLVIKLEPVKTSNFLDSSKGLLLDYKVILTKSYVNKKEEKLNKNKAYLALSNTKKKTKFKNKFKKLSKQRYYTNKSTK</sequence>
<evidence type="ECO:0000313" key="2">
    <source>
        <dbReference type="Proteomes" id="UP000813461"/>
    </source>
</evidence>
<reference evidence="1" key="1">
    <citation type="journal article" date="2021" name="Nat. Commun.">
        <title>Genetic determinants of endophytism in the Arabidopsis root mycobiome.</title>
        <authorList>
            <person name="Mesny F."/>
            <person name="Miyauchi S."/>
            <person name="Thiergart T."/>
            <person name="Pickel B."/>
            <person name="Atanasova L."/>
            <person name="Karlsson M."/>
            <person name="Huettel B."/>
            <person name="Barry K.W."/>
            <person name="Haridas S."/>
            <person name="Chen C."/>
            <person name="Bauer D."/>
            <person name="Andreopoulos W."/>
            <person name="Pangilinan J."/>
            <person name="LaButti K."/>
            <person name="Riley R."/>
            <person name="Lipzen A."/>
            <person name="Clum A."/>
            <person name="Drula E."/>
            <person name="Henrissat B."/>
            <person name="Kohler A."/>
            <person name="Grigoriev I.V."/>
            <person name="Martin F.M."/>
            <person name="Hacquard S."/>
        </authorList>
    </citation>
    <scope>NUCLEOTIDE SEQUENCE</scope>
    <source>
        <strain evidence="1">MPI-SDFR-AT-0120</strain>
    </source>
</reference>
<accession>A0A8K0W0Z1</accession>
<gene>
    <name evidence="1" type="ORF">FB567DRAFT_548034</name>
</gene>
<dbReference type="EMBL" id="JAGMVJ010000007">
    <property type="protein sequence ID" value="KAH7089230.1"/>
    <property type="molecule type" value="Genomic_DNA"/>
</dbReference>
<protein>
    <submittedName>
        <fullName evidence="1">Uncharacterized protein</fullName>
    </submittedName>
</protein>
<dbReference type="Proteomes" id="UP000813461">
    <property type="component" value="Unassembled WGS sequence"/>
</dbReference>
<organism evidence="1 2">
    <name type="scientific">Paraphoma chrysanthemicola</name>
    <dbReference type="NCBI Taxonomy" id="798071"/>
    <lineage>
        <taxon>Eukaryota</taxon>
        <taxon>Fungi</taxon>
        <taxon>Dikarya</taxon>
        <taxon>Ascomycota</taxon>
        <taxon>Pezizomycotina</taxon>
        <taxon>Dothideomycetes</taxon>
        <taxon>Pleosporomycetidae</taxon>
        <taxon>Pleosporales</taxon>
        <taxon>Pleosporineae</taxon>
        <taxon>Phaeosphaeriaceae</taxon>
        <taxon>Paraphoma</taxon>
    </lineage>
</organism>
<evidence type="ECO:0000313" key="1">
    <source>
        <dbReference type="EMBL" id="KAH7089230.1"/>
    </source>
</evidence>
<proteinExistence type="predicted"/>